<gene>
    <name evidence="1" type="ORF">GTP77_26635</name>
</gene>
<sequence length="341" mass="35827">MQQHSDLAASLVRLPDADFYHLDDARLGALQEQMITMGRYEGMVIGMPAVADTARGETLPLLWAVRATNLRNWRVVGKRNSALVVSDLLTGKVSVQDAYFGPKKQNLRGMPMSAEGDPAARPAPRGATVSTRVLDVRGIVNLPWQPGRYAVTMLMHDWKSNTATVQLLRGGAGVGDAALRALRWPDSEAAGLANKPAPPAEWQAKADALAGPGMVLELVPADGAGAPRSLLRGAARVALAPGNLAADGKGPVQAVLRITLLVASIDQAKPRKTELLVPVLGRAALKAGDVVPVAFEAQLEAALRETLPPATYQVYAVANDVVAGPLELAIAPSARPAQASP</sequence>
<name>A0A7X4KQG4_9BURK</name>
<dbReference type="RefSeq" id="WP_161075181.1">
    <property type="nucleotide sequence ID" value="NZ_WWCU01000048.1"/>
</dbReference>
<dbReference type="Proteomes" id="UP000450676">
    <property type="component" value="Unassembled WGS sequence"/>
</dbReference>
<comment type="caution">
    <text evidence="1">The sequence shown here is derived from an EMBL/GenBank/DDBJ whole genome shotgun (WGS) entry which is preliminary data.</text>
</comment>
<reference evidence="1 2" key="1">
    <citation type="submission" date="2019-12" db="EMBL/GenBank/DDBJ databases">
        <title>Novel species isolated from a subtropical stream in China.</title>
        <authorList>
            <person name="Lu H."/>
        </authorList>
    </citation>
    <scope>NUCLEOTIDE SEQUENCE [LARGE SCALE GENOMIC DNA]</scope>
    <source>
        <strain evidence="1 2">FT127W</strain>
    </source>
</reference>
<proteinExistence type="predicted"/>
<dbReference type="AlphaFoldDB" id="A0A7X4KQG4"/>
<evidence type="ECO:0000313" key="2">
    <source>
        <dbReference type="Proteomes" id="UP000450676"/>
    </source>
</evidence>
<dbReference type="EMBL" id="WWCU01000048">
    <property type="protein sequence ID" value="MYN10900.1"/>
    <property type="molecule type" value="Genomic_DNA"/>
</dbReference>
<protein>
    <submittedName>
        <fullName evidence="1">Uncharacterized protein</fullName>
    </submittedName>
</protein>
<organism evidence="1 2">
    <name type="scientific">Pseudoduganella aquatica</name>
    <dbReference type="NCBI Taxonomy" id="2660641"/>
    <lineage>
        <taxon>Bacteria</taxon>
        <taxon>Pseudomonadati</taxon>
        <taxon>Pseudomonadota</taxon>
        <taxon>Betaproteobacteria</taxon>
        <taxon>Burkholderiales</taxon>
        <taxon>Oxalobacteraceae</taxon>
        <taxon>Telluria group</taxon>
        <taxon>Pseudoduganella</taxon>
    </lineage>
</organism>
<evidence type="ECO:0000313" key="1">
    <source>
        <dbReference type="EMBL" id="MYN10900.1"/>
    </source>
</evidence>
<keyword evidence="2" id="KW-1185">Reference proteome</keyword>
<accession>A0A7X4KQG4</accession>